<evidence type="ECO:0000313" key="3">
    <source>
        <dbReference type="EMBL" id="ENY68800.1"/>
    </source>
</evidence>
<dbReference type="EMBL" id="AORI01000009">
    <property type="protein sequence ID" value="ENY68800.1"/>
    <property type="molecule type" value="Genomic_DNA"/>
</dbReference>
<accession>N9TRV6</accession>
<organism evidence="3 4">
    <name type="scientific">Metamycoplasma auris 15026</name>
    <dbReference type="NCBI Taxonomy" id="1188233"/>
    <lineage>
        <taxon>Bacteria</taxon>
        <taxon>Bacillati</taxon>
        <taxon>Mycoplasmatota</taxon>
        <taxon>Mycoplasmoidales</taxon>
        <taxon>Metamycoplasmataceae</taxon>
        <taxon>Metamycoplasma</taxon>
    </lineage>
</organism>
<evidence type="ECO:0000256" key="1">
    <source>
        <dbReference type="SAM" id="MobiDB-lite"/>
    </source>
</evidence>
<reference evidence="3 4" key="1">
    <citation type="journal article" date="2013" name="Genome Announc.">
        <title>Draft Genome Sequences of Mycoplasma auris and Mycoplasma yeatsii, Two Species of the Ear Canal of Caprinae.</title>
        <authorList>
            <person name="Dordet-Frisoni E."/>
            <person name="Baranowski E."/>
            <person name="Barre A."/>
            <person name="Blanchard A."/>
            <person name="Breton M."/>
            <person name="Couture C."/>
            <person name="Dupuy V."/>
            <person name="Gaurivaud P."/>
            <person name="Jacob D."/>
            <person name="Lemaitre C."/>
            <person name="Manso-Silvan L."/>
            <person name="Nikolski M."/>
            <person name="Nouvel L.X."/>
            <person name="Poumarat F."/>
            <person name="Sirand-Pugnet P."/>
            <person name="Thebault P."/>
            <person name="Theil S."/>
            <person name="Thiaucourt F."/>
            <person name="Citti C."/>
            <person name="Tardy F."/>
        </authorList>
    </citation>
    <scope>NUCLEOTIDE SEQUENCE [LARGE SCALE GENOMIC DNA]</scope>
    <source>
        <strain evidence="3 4">15026</strain>
    </source>
</reference>
<feature type="compositionally biased region" description="Basic and acidic residues" evidence="1">
    <location>
        <begin position="418"/>
        <end position="427"/>
    </location>
</feature>
<keyword evidence="2" id="KW-0472">Membrane</keyword>
<dbReference type="RefSeq" id="WP_004424254.1">
    <property type="nucleotide sequence ID" value="NZ_AORI01000009.1"/>
</dbReference>
<feature type="transmembrane region" description="Helical" evidence="2">
    <location>
        <begin position="102"/>
        <end position="131"/>
    </location>
</feature>
<name>N9TRV6_9BACT</name>
<proteinExistence type="predicted"/>
<feature type="transmembrane region" description="Helical" evidence="2">
    <location>
        <begin position="189"/>
        <end position="212"/>
    </location>
</feature>
<keyword evidence="2" id="KW-0812">Transmembrane</keyword>
<protein>
    <submittedName>
        <fullName evidence="3">Uncharacterized protein</fullName>
    </submittedName>
</protein>
<feature type="transmembrane region" description="Helical" evidence="2">
    <location>
        <begin position="61"/>
        <end position="82"/>
    </location>
</feature>
<keyword evidence="2" id="KW-1133">Transmembrane helix</keyword>
<dbReference type="AlphaFoldDB" id="N9TRV6"/>
<dbReference type="PATRIC" id="fig|1188233.3.peg.275"/>
<dbReference type="OrthoDB" id="394047at2"/>
<feature type="transmembrane region" description="Helical" evidence="2">
    <location>
        <begin position="280"/>
        <end position="300"/>
    </location>
</feature>
<feature type="transmembrane region" description="Helical" evidence="2">
    <location>
        <begin position="6"/>
        <end position="29"/>
    </location>
</feature>
<keyword evidence="4" id="KW-1185">Reference proteome</keyword>
<evidence type="ECO:0000256" key="2">
    <source>
        <dbReference type="SAM" id="Phobius"/>
    </source>
</evidence>
<feature type="transmembrane region" description="Helical" evidence="2">
    <location>
        <begin position="247"/>
        <end position="268"/>
    </location>
</feature>
<evidence type="ECO:0000313" key="4">
    <source>
        <dbReference type="Proteomes" id="UP000013131"/>
    </source>
</evidence>
<dbReference type="NCBIfam" id="NF045889">
    <property type="entry name" value="ICE_Mbov_0396_TM"/>
    <property type="match status" value="1"/>
</dbReference>
<gene>
    <name evidence="3" type="ORF">MAU_2850</name>
</gene>
<comment type="caution">
    <text evidence="3">The sequence shown here is derived from an EMBL/GenBank/DDBJ whole genome shotgun (WGS) entry which is preliminary data.</text>
</comment>
<feature type="compositionally biased region" description="Low complexity" evidence="1">
    <location>
        <begin position="474"/>
        <end position="493"/>
    </location>
</feature>
<dbReference type="Proteomes" id="UP000013131">
    <property type="component" value="Unassembled WGS sequence"/>
</dbReference>
<dbReference type="NCBIfam" id="NF045848">
    <property type="entry name" value="MMCAP2_0566_fam"/>
    <property type="match status" value="1"/>
</dbReference>
<dbReference type="STRING" id="1188233.MAU_2850"/>
<feature type="transmembrane region" description="Helical" evidence="2">
    <location>
        <begin position="218"/>
        <end position="235"/>
    </location>
</feature>
<dbReference type="eggNOG" id="ENOG5033XCX">
    <property type="taxonomic scope" value="Bacteria"/>
</dbReference>
<feature type="region of interest" description="Disordered" evidence="1">
    <location>
        <begin position="404"/>
        <end position="544"/>
    </location>
</feature>
<feature type="compositionally biased region" description="Polar residues" evidence="1">
    <location>
        <begin position="439"/>
        <end position="473"/>
    </location>
</feature>
<feature type="compositionally biased region" description="Basic and acidic residues" evidence="1">
    <location>
        <begin position="494"/>
        <end position="540"/>
    </location>
</feature>
<sequence length="627" mass="68407">MFTHLLYGLFIAFYTIFVRLPLTLVDLVAKTYNLISTSLPQYLMFGIKPGQSFADAQLPTLFLRLTIISVFVFAILFVMSAVRVQFQKSDQVSPISVAMKRSLLGTLIIVGIPILLYLFTMIINVLMNLILGGDGVSIGQSIFDSLYDKKWASSGISFAEWRKPDPGAGNFHIPYGIYKNLPKGATGQIIFMGAFLGFGTLIPLAMGLIVLVTKVFQQFFLFIISPFIVSASVADDGKRMKQWMEMYAAKSYAILGMLIGMQILVIWTQKSVGWANTLNMSYFARFILMVGLIVGGAVSVSSLTDIVTSFAGESASAKESFASTKAAIHGGLALAAGGFGAVKAAKGIGKFAKNNVLTKGVKGIMGKTAAGRQFLENVDSKRRIKQAFKDGKIGLAERNEKLNALKDQKQTNKVNKMKLKEAKEKDLMLGSSGVEDKGQSNPTLGTSANSENQSNAHTSNASENASNVSGGETNSNNLISESSASSNESNLDNLSKKDLRSSAFKNGKEMEKASKEALRSDKQELKLDSKINKAKNKLDSNSDPEAINKATAKIKKLETKLKDTKIKKEAAIKRAQDLDKLQKSRMKFYTKDEQAFLKTRNTVSNSDGNVTAYKFKKLLEKENKGGK</sequence>